<dbReference type="PROSITE" id="PS50011">
    <property type="entry name" value="PROTEIN_KINASE_DOM"/>
    <property type="match status" value="1"/>
</dbReference>
<gene>
    <name evidence="21" type="ORF">SELMODRAFT_90370</name>
</gene>
<evidence type="ECO:0000256" key="11">
    <source>
        <dbReference type="ARBA" id="ARBA00022777"/>
    </source>
</evidence>
<dbReference type="PANTHER" id="PTHR48056:SF26">
    <property type="entry name" value="MDIS1-INTERACTING RECEPTOR LIKE KINASE 1"/>
    <property type="match status" value="1"/>
</dbReference>
<feature type="binding site" evidence="17">
    <location>
        <position position="795"/>
    </location>
    <ligand>
        <name>ATP</name>
        <dbReference type="ChEBI" id="CHEBI:30616"/>
    </ligand>
</feature>
<evidence type="ECO:0000256" key="4">
    <source>
        <dbReference type="ARBA" id="ARBA00022527"/>
    </source>
</evidence>
<protein>
    <recommendedName>
        <fullName evidence="3">non-specific serine/threonine protein kinase</fullName>
        <ecNumber evidence="3">2.7.11.1</ecNumber>
    </recommendedName>
</protein>
<keyword evidence="12 17" id="KW-0067">ATP-binding</keyword>
<dbReference type="PANTHER" id="PTHR48056">
    <property type="entry name" value="LRR RECEPTOR-LIKE SERINE/THREONINE-PROTEIN KINASE-RELATED"/>
    <property type="match status" value="1"/>
</dbReference>
<evidence type="ECO:0000259" key="20">
    <source>
        <dbReference type="PROSITE" id="PS50011"/>
    </source>
</evidence>
<evidence type="ECO:0000256" key="6">
    <source>
        <dbReference type="ARBA" id="ARBA00022679"/>
    </source>
</evidence>
<dbReference type="InParanoid" id="D8RCP7"/>
<dbReference type="PROSITE" id="PS00107">
    <property type="entry name" value="PROTEIN_KINASE_ATP"/>
    <property type="match status" value="1"/>
</dbReference>
<dbReference type="Pfam" id="PF00560">
    <property type="entry name" value="LRR_1"/>
    <property type="match status" value="10"/>
</dbReference>
<dbReference type="Pfam" id="PF08263">
    <property type="entry name" value="LRRNT_2"/>
    <property type="match status" value="1"/>
</dbReference>
<keyword evidence="22" id="KW-1185">Reference proteome</keyword>
<keyword evidence="16" id="KW-0325">Glycoprotein</keyword>
<dbReference type="GO" id="GO:0001653">
    <property type="term" value="F:peptide receptor activity"/>
    <property type="evidence" value="ECO:0007669"/>
    <property type="project" value="UniProtKB-ARBA"/>
</dbReference>
<keyword evidence="10 17" id="KW-0547">Nucleotide-binding</keyword>
<dbReference type="Gene3D" id="1.10.510.10">
    <property type="entry name" value="Transferase(Phosphotransferase) domain 1"/>
    <property type="match status" value="1"/>
</dbReference>
<dbReference type="SUPFAM" id="SSF56112">
    <property type="entry name" value="Protein kinase-like (PK-like)"/>
    <property type="match status" value="1"/>
</dbReference>
<feature type="signal peptide" evidence="19">
    <location>
        <begin position="1"/>
        <end position="22"/>
    </location>
</feature>
<evidence type="ECO:0000256" key="19">
    <source>
        <dbReference type="SAM" id="SignalP"/>
    </source>
</evidence>
<dbReference type="EC" id="2.7.11.1" evidence="3"/>
<dbReference type="InterPro" id="IPR011009">
    <property type="entry name" value="Kinase-like_dom_sf"/>
</dbReference>
<dbReference type="InterPro" id="IPR001611">
    <property type="entry name" value="Leu-rich_rpt"/>
</dbReference>
<evidence type="ECO:0000256" key="17">
    <source>
        <dbReference type="PROSITE-ProRule" id="PRU10141"/>
    </source>
</evidence>
<dbReference type="GO" id="GO:0099402">
    <property type="term" value="P:plant organ development"/>
    <property type="evidence" value="ECO:0007669"/>
    <property type="project" value="UniProtKB-ARBA"/>
</dbReference>
<dbReference type="FunCoup" id="D8RCP7">
    <property type="interactions" value="1230"/>
</dbReference>
<feature type="chain" id="PRO_5003121703" description="non-specific serine/threonine protein kinase" evidence="19">
    <location>
        <begin position="23"/>
        <end position="1095"/>
    </location>
</feature>
<evidence type="ECO:0000256" key="9">
    <source>
        <dbReference type="ARBA" id="ARBA00022737"/>
    </source>
</evidence>
<keyword evidence="13 18" id="KW-1133">Transmembrane helix</keyword>
<reference evidence="21 22" key="1">
    <citation type="journal article" date="2011" name="Science">
        <title>The Selaginella genome identifies genetic changes associated with the evolution of vascular plants.</title>
        <authorList>
            <person name="Banks J.A."/>
            <person name="Nishiyama T."/>
            <person name="Hasebe M."/>
            <person name="Bowman J.L."/>
            <person name="Gribskov M."/>
            <person name="dePamphilis C."/>
            <person name="Albert V.A."/>
            <person name="Aono N."/>
            <person name="Aoyama T."/>
            <person name="Ambrose B.A."/>
            <person name="Ashton N.W."/>
            <person name="Axtell M.J."/>
            <person name="Barker E."/>
            <person name="Barker M.S."/>
            <person name="Bennetzen J.L."/>
            <person name="Bonawitz N.D."/>
            <person name="Chapple C."/>
            <person name="Cheng C."/>
            <person name="Correa L.G."/>
            <person name="Dacre M."/>
            <person name="DeBarry J."/>
            <person name="Dreyer I."/>
            <person name="Elias M."/>
            <person name="Engstrom E.M."/>
            <person name="Estelle M."/>
            <person name="Feng L."/>
            <person name="Finet C."/>
            <person name="Floyd S.K."/>
            <person name="Frommer W.B."/>
            <person name="Fujita T."/>
            <person name="Gramzow L."/>
            <person name="Gutensohn M."/>
            <person name="Harholt J."/>
            <person name="Hattori M."/>
            <person name="Heyl A."/>
            <person name="Hirai T."/>
            <person name="Hiwatashi Y."/>
            <person name="Ishikawa M."/>
            <person name="Iwata M."/>
            <person name="Karol K.G."/>
            <person name="Koehler B."/>
            <person name="Kolukisaoglu U."/>
            <person name="Kubo M."/>
            <person name="Kurata T."/>
            <person name="Lalonde S."/>
            <person name="Li K."/>
            <person name="Li Y."/>
            <person name="Litt A."/>
            <person name="Lyons E."/>
            <person name="Manning G."/>
            <person name="Maruyama T."/>
            <person name="Michael T.P."/>
            <person name="Mikami K."/>
            <person name="Miyazaki S."/>
            <person name="Morinaga S."/>
            <person name="Murata T."/>
            <person name="Mueller-Roeber B."/>
            <person name="Nelson D.R."/>
            <person name="Obara M."/>
            <person name="Oguri Y."/>
            <person name="Olmstead R.G."/>
            <person name="Onodera N."/>
            <person name="Petersen B.L."/>
            <person name="Pils B."/>
            <person name="Prigge M."/>
            <person name="Rensing S.A."/>
            <person name="Riano-Pachon D.M."/>
            <person name="Roberts A.W."/>
            <person name="Sato Y."/>
            <person name="Scheller H.V."/>
            <person name="Schulz B."/>
            <person name="Schulz C."/>
            <person name="Shakirov E.V."/>
            <person name="Shibagaki N."/>
            <person name="Shinohara N."/>
            <person name="Shippen D.E."/>
            <person name="Soerensen I."/>
            <person name="Sotooka R."/>
            <person name="Sugimoto N."/>
            <person name="Sugita M."/>
            <person name="Sumikawa N."/>
            <person name="Tanurdzic M."/>
            <person name="Theissen G."/>
            <person name="Ulvskov P."/>
            <person name="Wakazuki S."/>
            <person name="Weng J.K."/>
            <person name="Willats W.W."/>
            <person name="Wipf D."/>
            <person name="Wolf P.G."/>
            <person name="Yang L."/>
            <person name="Zimmer A.D."/>
            <person name="Zhu Q."/>
            <person name="Mitros T."/>
            <person name="Hellsten U."/>
            <person name="Loque D."/>
            <person name="Otillar R."/>
            <person name="Salamov A."/>
            <person name="Schmutz J."/>
            <person name="Shapiro H."/>
            <person name="Lindquist E."/>
            <person name="Lucas S."/>
            <person name="Rokhsar D."/>
            <person name="Grigoriev I.V."/>
        </authorList>
    </citation>
    <scope>NUCLEOTIDE SEQUENCE [LARGE SCALE GENOMIC DNA]</scope>
</reference>
<evidence type="ECO:0000256" key="2">
    <source>
        <dbReference type="ARBA" id="ARBA00008684"/>
    </source>
</evidence>
<dbReference type="FunFam" id="1.10.510.10:FF:000276">
    <property type="entry name" value="LRR receptor-like serine/threonine-protein kinase RCH1"/>
    <property type="match status" value="1"/>
</dbReference>
<dbReference type="OMA" id="QTPCSWQ"/>
<evidence type="ECO:0000313" key="21">
    <source>
        <dbReference type="EMBL" id="EFJ30173.1"/>
    </source>
</evidence>
<keyword evidence="8 19" id="KW-0732">Signal</keyword>
<dbReference type="SMART" id="SM00369">
    <property type="entry name" value="LRR_TYP"/>
    <property type="match status" value="13"/>
</dbReference>
<accession>D8RCP7</accession>
<name>D8RCP7_SELML</name>
<dbReference type="GO" id="GO:0005524">
    <property type="term" value="F:ATP binding"/>
    <property type="evidence" value="ECO:0007669"/>
    <property type="project" value="UniProtKB-UniRule"/>
</dbReference>
<dbReference type="InterPro" id="IPR050647">
    <property type="entry name" value="Plant_LRR-RLKs"/>
</dbReference>
<dbReference type="Proteomes" id="UP000001514">
    <property type="component" value="Unassembled WGS sequence"/>
</dbReference>
<keyword evidence="4" id="KW-0723">Serine/threonine-protein kinase</keyword>
<keyword evidence="5" id="KW-0433">Leucine-rich repeat</keyword>
<dbReference type="HOGENOM" id="CLU_000288_22_1_1"/>
<proteinExistence type="inferred from homology"/>
<dbReference type="GO" id="GO:0009755">
    <property type="term" value="P:hormone-mediated signaling pathway"/>
    <property type="evidence" value="ECO:0000318"/>
    <property type="project" value="GO_Central"/>
</dbReference>
<dbReference type="SUPFAM" id="SSF52047">
    <property type="entry name" value="RNI-like"/>
    <property type="match status" value="1"/>
</dbReference>
<dbReference type="AlphaFoldDB" id="D8RCP7"/>
<dbReference type="eggNOG" id="ENOG502QUMP">
    <property type="taxonomic scope" value="Eukaryota"/>
</dbReference>
<dbReference type="InterPro" id="IPR013210">
    <property type="entry name" value="LRR_N_plant-typ"/>
</dbReference>
<evidence type="ECO:0000256" key="3">
    <source>
        <dbReference type="ARBA" id="ARBA00012513"/>
    </source>
</evidence>
<keyword evidence="11" id="KW-0418">Kinase</keyword>
<keyword evidence="7 18" id="KW-0812">Transmembrane</keyword>
<evidence type="ECO:0000256" key="1">
    <source>
        <dbReference type="ARBA" id="ARBA00004167"/>
    </source>
</evidence>
<sequence>MLVRKLCFIVVTVAVLIRCCAADPPEQEALREFLLAAKGSELLKSWSTSSSSPCSWLGVSCSSNGHVVELSLGGLPLYGRIPTVFGFLSELKVLNLSSTNLTGSIPEELGSCSKLQLLDLSVNSLTGRVPSSIGRLKELRSLNLQDNQLQGSIPKEIGNCTSLEELQLFDNQLNGSIPPEIGQLAKLQAFRAGGNMALSGPLPPELSNCRNLTVLGLAVTALSGSIPGSYGELKNLESLILYGAGISGRIPPELGGCTKLQSIYLYENRLTGPIPPELGRLKQLRSLLVWQNAITGSVPRELSQCPLLEVIDFSSNDLSGDIPPEIGMLRNLQQFYLSQNNITGIIPPELGNCSSLTFLELDTNMLTGPIPPELGQLSNLKLLHLWQNKLTGNIPASLGRCSLLEMLDLSMNQLTGTIPPEIFNLSKLQRMLLLFNNLSGTLPNNAGNCISLLRLRLNNNMLSGSLPISLGQLRNLNFLDLHDNMFSGPLPTGISNLSSLQMLDVHDNQLSGPFPAEFGSLSNLEILDASFNNLSGPIPAEIGKMNLLSQLNLSMNQLSGDIPPEMGRCKELLLLDLSSNQLSGNLPPDLGMITSLTITLDLHKNRFMGLIPSAFARLSQLERLDISSNELTGNLDVLGKLNSLNFVNVSFNHFSGSLPGTQVFQTMGLNSYMGNPGLCSFSSSGNSCTLTYAMGSSKKSSIKPIIGLLFGGAAFILFMGLILLYKKCHPYDDQNFRDHQHDIPWPWKITFFQRLNFTMDDVLKNLVDTNIIGQGRSGVVYKAAMPSGEVVAVKKLRRYDRSEHNQSEFTAEINTLGKIRHRNIVRLLGYCTNKTIELLMYDYMPNGSLADFLQEKKTANNWEIRYKIALGAAQGLSYLHHDCVPAILHRDIKPNNILLDSRYEPYVADFGLAKLIGSSTSAADPMSKVAGSYGYIAPEYSYTLKISEKSDVYSYGVVLLELLTGREAVVQDIHIVKWVQGALRGSNPSVEVLDPRLRGMPDLFIDEMLQILGVALMCVSQLPADRPSMKDVVAFLQEVKHIPEEASSIKVPAAAPAAAAGDQLSDQMPLFCKNRTASTYEFVFDDNSSSQSGGC</sequence>
<dbReference type="PROSITE" id="PS00108">
    <property type="entry name" value="PROTEIN_KINASE_ST"/>
    <property type="match status" value="1"/>
</dbReference>
<dbReference type="GO" id="GO:0005886">
    <property type="term" value="C:plasma membrane"/>
    <property type="evidence" value="ECO:0000318"/>
    <property type="project" value="GO_Central"/>
</dbReference>
<organism evidence="22">
    <name type="scientific">Selaginella moellendorffii</name>
    <name type="common">Spikemoss</name>
    <dbReference type="NCBI Taxonomy" id="88036"/>
    <lineage>
        <taxon>Eukaryota</taxon>
        <taxon>Viridiplantae</taxon>
        <taxon>Streptophyta</taxon>
        <taxon>Embryophyta</taxon>
        <taxon>Tracheophyta</taxon>
        <taxon>Lycopodiopsida</taxon>
        <taxon>Selaginellales</taxon>
        <taxon>Selaginellaceae</taxon>
        <taxon>Selaginella</taxon>
    </lineage>
</organism>
<evidence type="ECO:0000256" key="13">
    <source>
        <dbReference type="ARBA" id="ARBA00022989"/>
    </source>
</evidence>
<comment type="similarity">
    <text evidence="2">Belongs to the protein kinase superfamily. Ser/Thr protein kinase family.</text>
</comment>
<dbReference type="FunFam" id="3.80.10.10:FF:000393">
    <property type="entry name" value="LRR receptor-like serine/threonine-protein kinase RCH1"/>
    <property type="match status" value="1"/>
</dbReference>
<evidence type="ECO:0000256" key="10">
    <source>
        <dbReference type="ARBA" id="ARBA00022741"/>
    </source>
</evidence>
<evidence type="ECO:0000256" key="5">
    <source>
        <dbReference type="ARBA" id="ARBA00022614"/>
    </source>
</evidence>
<dbReference type="InterPro" id="IPR055414">
    <property type="entry name" value="LRR_R13L4/SHOC2-like"/>
</dbReference>
<keyword evidence="9" id="KW-0677">Repeat</keyword>
<evidence type="ECO:0000256" key="18">
    <source>
        <dbReference type="SAM" id="Phobius"/>
    </source>
</evidence>
<dbReference type="Pfam" id="PF00069">
    <property type="entry name" value="Pkinase"/>
    <property type="match status" value="1"/>
</dbReference>
<feature type="domain" description="Protein kinase" evidence="20">
    <location>
        <begin position="766"/>
        <end position="1036"/>
    </location>
</feature>
<dbReference type="OrthoDB" id="676979at2759"/>
<dbReference type="GO" id="GO:0009653">
    <property type="term" value="P:anatomical structure morphogenesis"/>
    <property type="evidence" value="ECO:0007669"/>
    <property type="project" value="UniProtKB-ARBA"/>
</dbReference>
<evidence type="ECO:0000313" key="22">
    <source>
        <dbReference type="Proteomes" id="UP000001514"/>
    </source>
</evidence>
<dbReference type="GO" id="GO:0038023">
    <property type="term" value="F:signaling receptor activity"/>
    <property type="evidence" value="ECO:0000318"/>
    <property type="project" value="GO_Central"/>
</dbReference>
<keyword evidence="15" id="KW-0675">Receptor</keyword>
<dbReference type="Gene3D" id="3.80.10.10">
    <property type="entry name" value="Ribonuclease Inhibitor"/>
    <property type="match status" value="5"/>
</dbReference>
<evidence type="ECO:0000256" key="12">
    <source>
        <dbReference type="ARBA" id="ARBA00022840"/>
    </source>
</evidence>
<feature type="transmembrane region" description="Helical" evidence="18">
    <location>
        <begin position="705"/>
        <end position="725"/>
    </location>
</feature>
<evidence type="ECO:0000256" key="15">
    <source>
        <dbReference type="ARBA" id="ARBA00023170"/>
    </source>
</evidence>
<dbReference type="InterPro" id="IPR000719">
    <property type="entry name" value="Prot_kinase_dom"/>
</dbReference>
<evidence type="ECO:0000256" key="14">
    <source>
        <dbReference type="ARBA" id="ARBA00023136"/>
    </source>
</evidence>
<dbReference type="FunFam" id="3.80.10.10:FF:000400">
    <property type="entry name" value="Nuclear pore complex protein NUP107"/>
    <property type="match status" value="1"/>
</dbReference>
<dbReference type="InterPro" id="IPR008271">
    <property type="entry name" value="Ser/Thr_kinase_AS"/>
</dbReference>
<dbReference type="Gene3D" id="3.30.200.20">
    <property type="entry name" value="Phosphorylase Kinase, domain 1"/>
    <property type="match status" value="1"/>
</dbReference>
<dbReference type="InterPro" id="IPR017441">
    <property type="entry name" value="Protein_kinase_ATP_BS"/>
</dbReference>
<dbReference type="InterPro" id="IPR032675">
    <property type="entry name" value="LRR_dom_sf"/>
</dbReference>
<keyword evidence="6" id="KW-0808">Transferase</keyword>
<dbReference type="SUPFAM" id="SSF52058">
    <property type="entry name" value="L domain-like"/>
    <property type="match status" value="1"/>
</dbReference>
<evidence type="ECO:0000256" key="16">
    <source>
        <dbReference type="ARBA" id="ARBA00023180"/>
    </source>
</evidence>
<dbReference type="PRINTS" id="PR00019">
    <property type="entry name" value="LEURICHRPT"/>
</dbReference>
<dbReference type="Gramene" id="EFJ30173">
    <property type="protein sequence ID" value="EFJ30173"/>
    <property type="gene ID" value="SELMODRAFT_90370"/>
</dbReference>
<evidence type="ECO:0000256" key="7">
    <source>
        <dbReference type="ARBA" id="ARBA00022692"/>
    </source>
</evidence>
<comment type="subcellular location">
    <subcellularLocation>
        <location evidence="1">Membrane</location>
        <topology evidence="1">Single-pass membrane protein</topology>
    </subcellularLocation>
</comment>
<dbReference type="Pfam" id="PF13855">
    <property type="entry name" value="LRR_8"/>
    <property type="match status" value="1"/>
</dbReference>
<keyword evidence="14 18" id="KW-0472">Membrane</keyword>
<dbReference type="GO" id="GO:0004674">
    <property type="term" value="F:protein serine/threonine kinase activity"/>
    <property type="evidence" value="ECO:0007669"/>
    <property type="project" value="UniProtKB-KW"/>
</dbReference>
<dbReference type="InterPro" id="IPR003591">
    <property type="entry name" value="Leu-rich_rpt_typical-subtyp"/>
</dbReference>
<dbReference type="Pfam" id="PF23598">
    <property type="entry name" value="LRR_14"/>
    <property type="match status" value="1"/>
</dbReference>
<dbReference type="KEGG" id="smo:SELMODRAFT_90370"/>
<dbReference type="SMART" id="SM00220">
    <property type="entry name" value="S_TKc"/>
    <property type="match status" value="1"/>
</dbReference>
<evidence type="ECO:0000256" key="8">
    <source>
        <dbReference type="ARBA" id="ARBA00022729"/>
    </source>
</evidence>
<dbReference type="FunFam" id="3.30.200.20:FF:000292">
    <property type="entry name" value="Leucine-rich repeat receptor-like serine/threonine-protein kinase BAM1"/>
    <property type="match status" value="1"/>
</dbReference>
<dbReference type="FunFam" id="3.80.10.10:FF:000095">
    <property type="entry name" value="LRR receptor-like serine/threonine-protein kinase GSO1"/>
    <property type="match status" value="1"/>
</dbReference>
<dbReference type="EMBL" id="GL377576">
    <property type="protein sequence ID" value="EFJ30173.1"/>
    <property type="molecule type" value="Genomic_DNA"/>
</dbReference>